<organism evidence="1">
    <name type="scientific">marine sediment metagenome</name>
    <dbReference type="NCBI Taxonomy" id="412755"/>
    <lineage>
        <taxon>unclassified sequences</taxon>
        <taxon>metagenomes</taxon>
        <taxon>ecological metagenomes</taxon>
    </lineage>
</organism>
<comment type="caution">
    <text evidence="1">The sequence shown here is derived from an EMBL/GenBank/DDBJ whole genome shotgun (WGS) entry which is preliminary data.</text>
</comment>
<dbReference type="EMBL" id="BARW01040268">
    <property type="protein sequence ID" value="GAJ17011.1"/>
    <property type="molecule type" value="Genomic_DNA"/>
</dbReference>
<accession>X1VM32</accession>
<proteinExistence type="predicted"/>
<sequence length="93" mass="11057">EHGKGLLTRLERLNDAWFEILNRQVDTDSDLERWKTDYTHWKEKAMLCIKDVPLMSPNIKRSGYNDEHISLTKEGDKIWKTIEVEISRVQTEL</sequence>
<name>X1VM32_9ZZZZ</name>
<dbReference type="AlphaFoldDB" id="X1VM32"/>
<reference evidence="1" key="1">
    <citation type="journal article" date="2014" name="Front. Microbiol.">
        <title>High frequency of phylogenetically diverse reductive dehalogenase-homologous genes in deep subseafloor sedimentary metagenomes.</title>
        <authorList>
            <person name="Kawai M."/>
            <person name="Futagami T."/>
            <person name="Toyoda A."/>
            <person name="Takaki Y."/>
            <person name="Nishi S."/>
            <person name="Hori S."/>
            <person name="Arai W."/>
            <person name="Tsubouchi T."/>
            <person name="Morono Y."/>
            <person name="Uchiyama I."/>
            <person name="Ito T."/>
            <person name="Fujiyama A."/>
            <person name="Inagaki F."/>
            <person name="Takami H."/>
        </authorList>
    </citation>
    <scope>NUCLEOTIDE SEQUENCE</scope>
    <source>
        <strain evidence="1">Expedition CK06-06</strain>
    </source>
</reference>
<protein>
    <submittedName>
        <fullName evidence="1">Uncharacterized protein</fullName>
    </submittedName>
</protein>
<feature type="non-terminal residue" evidence="1">
    <location>
        <position position="1"/>
    </location>
</feature>
<evidence type="ECO:0000313" key="1">
    <source>
        <dbReference type="EMBL" id="GAJ17011.1"/>
    </source>
</evidence>
<gene>
    <name evidence="1" type="ORF">S12H4_60938</name>
</gene>